<evidence type="ECO:0000313" key="2">
    <source>
        <dbReference type="Proteomes" id="UP000828941"/>
    </source>
</evidence>
<organism evidence="1 2">
    <name type="scientific">Bauhinia variegata</name>
    <name type="common">Purple orchid tree</name>
    <name type="synonym">Phanera variegata</name>
    <dbReference type="NCBI Taxonomy" id="167791"/>
    <lineage>
        <taxon>Eukaryota</taxon>
        <taxon>Viridiplantae</taxon>
        <taxon>Streptophyta</taxon>
        <taxon>Embryophyta</taxon>
        <taxon>Tracheophyta</taxon>
        <taxon>Spermatophyta</taxon>
        <taxon>Magnoliopsida</taxon>
        <taxon>eudicotyledons</taxon>
        <taxon>Gunneridae</taxon>
        <taxon>Pentapetalae</taxon>
        <taxon>rosids</taxon>
        <taxon>fabids</taxon>
        <taxon>Fabales</taxon>
        <taxon>Fabaceae</taxon>
        <taxon>Cercidoideae</taxon>
        <taxon>Cercideae</taxon>
        <taxon>Bauhiniinae</taxon>
        <taxon>Bauhinia</taxon>
    </lineage>
</organism>
<gene>
    <name evidence="1" type="ORF">L6164_021274</name>
</gene>
<sequence length="166" mass="18569">MKKKQYQKRVTATTSNTITIAKPTAYFILLLLTYTLGYWSAPSSTSTHQLPDSFRVTDRCAEPIPSELARQTLLDRLFNGSSPFQDFPPEHAAKLLRPTRVQGWGSYRAVFEKLIRRVNPSTIVEVGTFLGPSALHMAELTLKMGLQTQIICIDDFRASTGSMTCP</sequence>
<keyword evidence="2" id="KW-1185">Reference proteome</keyword>
<name>A0ACB9MY10_BAUVA</name>
<dbReference type="EMBL" id="CM039433">
    <property type="protein sequence ID" value="KAI4328964.1"/>
    <property type="molecule type" value="Genomic_DNA"/>
</dbReference>
<proteinExistence type="predicted"/>
<reference evidence="1 2" key="1">
    <citation type="journal article" date="2022" name="DNA Res.">
        <title>Chromosomal-level genome assembly of the orchid tree Bauhinia variegata (Leguminosae; Cercidoideae) supports the allotetraploid origin hypothesis of Bauhinia.</title>
        <authorList>
            <person name="Zhong Y."/>
            <person name="Chen Y."/>
            <person name="Zheng D."/>
            <person name="Pang J."/>
            <person name="Liu Y."/>
            <person name="Luo S."/>
            <person name="Meng S."/>
            <person name="Qian L."/>
            <person name="Wei D."/>
            <person name="Dai S."/>
            <person name="Zhou R."/>
        </authorList>
    </citation>
    <scope>NUCLEOTIDE SEQUENCE [LARGE SCALE GENOMIC DNA]</scope>
    <source>
        <strain evidence="1">BV-YZ2020</strain>
    </source>
</reference>
<accession>A0ACB9MY10</accession>
<dbReference type="Proteomes" id="UP000828941">
    <property type="component" value="Chromosome 8"/>
</dbReference>
<protein>
    <submittedName>
        <fullName evidence="1">Uncharacterized protein</fullName>
    </submittedName>
</protein>
<evidence type="ECO:0000313" key="1">
    <source>
        <dbReference type="EMBL" id="KAI4328964.1"/>
    </source>
</evidence>
<comment type="caution">
    <text evidence="1">The sequence shown here is derived from an EMBL/GenBank/DDBJ whole genome shotgun (WGS) entry which is preliminary data.</text>
</comment>